<organism evidence="5 6">
    <name type="scientific">Russula ochroleuca</name>
    <dbReference type="NCBI Taxonomy" id="152965"/>
    <lineage>
        <taxon>Eukaryota</taxon>
        <taxon>Fungi</taxon>
        <taxon>Dikarya</taxon>
        <taxon>Basidiomycota</taxon>
        <taxon>Agaricomycotina</taxon>
        <taxon>Agaricomycetes</taxon>
        <taxon>Russulales</taxon>
        <taxon>Russulaceae</taxon>
        <taxon>Russula</taxon>
    </lineage>
</organism>
<dbReference type="PANTHER" id="PTHR14087:SF7">
    <property type="entry name" value="THYMOCYTE NUCLEAR PROTEIN 1"/>
    <property type="match status" value="1"/>
</dbReference>
<evidence type="ECO:0000256" key="1">
    <source>
        <dbReference type="ARBA" id="ARBA00004123"/>
    </source>
</evidence>
<dbReference type="OrthoDB" id="41445at2759"/>
<feature type="domain" description="EVE" evidence="4">
    <location>
        <begin position="4"/>
        <end position="177"/>
    </location>
</feature>
<dbReference type="PANTHER" id="PTHR14087">
    <property type="entry name" value="THYMOCYTE NUCLEAR PROTEIN 1"/>
    <property type="match status" value="1"/>
</dbReference>
<evidence type="ECO:0000256" key="2">
    <source>
        <dbReference type="ARBA" id="ARBA00023242"/>
    </source>
</evidence>
<gene>
    <name evidence="5" type="ORF">DFH94DRAFT_623548</name>
</gene>
<evidence type="ECO:0000259" key="4">
    <source>
        <dbReference type="Pfam" id="PF01878"/>
    </source>
</evidence>
<dbReference type="Gene3D" id="3.10.590.10">
    <property type="entry name" value="ph1033 like domains"/>
    <property type="match status" value="1"/>
</dbReference>
<keyword evidence="6" id="KW-1185">Reference proteome</keyword>
<dbReference type="EMBL" id="WHVB01000003">
    <property type="protein sequence ID" value="KAF8484826.1"/>
    <property type="molecule type" value="Genomic_DNA"/>
</dbReference>
<dbReference type="CDD" id="cd21133">
    <property type="entry name" value="EVE"/>
    <property type="match status" value="1"/>
</dbReference>
<dbReference type="SUPFAM" id="SSF88697">
    <property type="entry name" value="PUA domain-like"/>
    <property type="match status" value="1"/>
</dbReference>
<keyword evidence="2" id="KW-0539">Nucleus</keyword>
<dbReference type="Proteomes" id="UP000759537">
    <property type="component" value="Unassembled WGS sequence"/>
</dbReference>
<proteinExistence type="predicted"/>
<feature type="compositionally biased region" description="Basic and acidic residues" evidence="3">
    <location>
        <begin position="188"/>
        <end position="202"/>
    </location>
</feature>
<reference evidence="5" key="1">
    <citation type="submission" date="2019-10" db="EMBL/GenBank/DDBJ databases">
        <authorList>
            <consortium name="DOE Joint Genome Institute"/>
            <person name="Kuo A."/>
            <person name="Miyauchi S."/>
            <person name="Kiss E."/>
            <person name="Drula E."/>
            <person name="Kohler A."/>
            <person name="Sanchez-Garcia M."/>
            <person name="Andreopoulos B."/>
            <person name="Barry K.W."/>
            <person name="Bonito G."/>
            <person name="Buee M."/>
            <person name="Carver A."/>
            <person name="Chen C."/>
            <person name="Cichocki N."/>
            <person name="Clum A."/>
            <person name="Culley D."/>
            <person name="Crous P.W."/>
            <person name="Fauchery L."/>
            <person name="Girlanda M."/>
            <person name="Hayes R."/>
            <person name="Keri Z."/>
            <person name="LaButti K."/>
            <person name="Lipzen A."/>
            <person name="Lombard V."/>
            <person name="Magnuson J."/>
            <person name="Maillard F."/>
            <person name="Morin E."/>
            <person name="Murat C."/>
            <person name="Nolan M."/>
            <person name="Ohm R."/>
            <person name="Pangilinan J."/>
            <person name="Pereira M."/>
            <person name="Perotto S."/>
            <person name="Peter M."/>
            <person name="Riley R."/>
            <person name="Sitrit Y."/>
            <person name="Stielow B."/>
            <person name="Szollosi G."/>
            <person name="Zifcakova L."/>
            <person name="Stursova M."/>
            <person name="Spatafora J.W."/>
            <person name="Tedersoo L."/>
            <person name="Vaario L.-M."/>
            <person name="Yamada A."/>
            <person name="Yan M."/>
            <person name="Wang P."/>
            <person name="Xu J."/>
            <person name="Bruns T."/>
            <person name="Baldrian P."/>
            <person name="Vilgalys R."/>
            <person name="Henrissat B."/>
            <person name="Grigoriev I.V."/>
            <person name="Hibbett D."/>
            <person name="Nagy L.G."/>
            <person name="Martin F.M."/>
        </authorList>
    </citation>
    <scope>NUCLEOTIDE SEQUENCE</scope>
    <source>
        <strain evidence="5">Prilba</strain>
    </source>
</reference>
<sequence length="211" mass="24269">MTRRWLMKAEPNSRIVKGRDVKFSVDDFEAAGTTPWEGVRNPEARNLMKEMQVGDKVLFYHSSCNIPAGIAGFAEVTKEAYPDYTAWDSKHPYYDPKSDETNPKWFMVDVKFISRATYFVPYPLLREIAAGRVTQSAGIEYIGEEGISAIKDMDLVHRGRLSVQRVEPGAWDVVEEMAEKGGWSEEMWKGTKRRVGGEEKEGRKRKRKRRE</sequence>
<comment type="caution">
    <text evidence="5">The sequence shown here is derived from an EMBL/GenBank/DDBJ whole genome shotgun (WGS) entry which is preliminary data.</text>
</comment>
<dbReference type="Pfam" id="PF01878">
    <property type="entry name" value="EVE"/>
    <property type="match status" value="1"/>
</dbReference>
<reference evidence="5" key="2">
    <citation type="journal article" date="2020" name="Nat. Commun.">
        <title>Large-scale genome sequencing of mycorrhizal fungi provides insights into the early evolution of symbiotic traits.</title>
        <authorList>
            <person name="Miyauchi S."/>
            <person name="Kiss E."/>
            <person name="Kuo A."/>
            <person name="Drula E."/>
            <person name="Kohler A."/>
            <person name="Sanchez-Garcia M."/>
            <person name="Morin E."/>
            <person name="Andreopoulos B."/>
            <person name="Barry K.W."/>
            <person name="Bonito G."/>
            <person name="Buee M."/>
            <person name="Carver A."/>
            <person name="Chen C."/>
            <person name="Cichocki N."/>
            <person name="Clum A."/>
            <person name="Culley D."/>
            <person name="Crous P.W."/>
            <person name="Fauchery L."/>
            <person name="Girlanda M."/>
            <person name="Hayes R.D."/>
            <person name="Keri Z."/>
            <person name="LaButti K."/>
            <person name="Lipzen A."/>
            <person name="Lombard V."/>
            <person name="Magnuson J."/>
            <person name="Maillard F."/>
            <person name="Murat C."/>
            <person name="Nolan M."/>
            <person name="Ohm R.A."/>
            <person name="Pangilinan J."/>
            <person name="Pereira M.F."/>
            <person name="Perotto S."/>
            <person name="Peter M."/>
            <person name="Pfister S."/>
            <person name="Riley R."/>
            <person name="Sitrit Y."/>
            <person name="Stielow J.B."/>
            <person name="Szollosi G."/>
            <person name="Zifcakova L."/>
            <person name="Stursova M."/>
            <person name="Spatafora J.W."/>
            <person name="Tedersoo L."/>
            <person name="Vaario L.M."/>
            <person name="Yamada A."/>
            <person name="Yan M."/>
            <person name="Wang P."/>
            <person name="Xu J."/>
            <person name="Bruns T."/>
            <person name="Baldrian P."/>
            <person name="Vilgalys R."/>
            <person name="Dunand C."/>
            <person name="Henrissat B."/>
            <person name="Grigoriev I.V."/>
            <person name="Hibbett D."/>
            <person name="Nagy L.G."/>
            <person name="Martin F.M."/>
        </authorList>
    </citation>
    <scope>NUCLEOTIDE SEQUENCE</scope>
    <source>
        <strain evidence="5">Prilba</strain>
    </source>
</reference>
<dbReference type="InterPro" id="IPR002740">
    <property type="entry name" value="EVE_domain"/>
</dbReference>
<comment type="subcellular location">
    <subcellularLocation>
        <location evidence="1">Nucleus</location>
    </subcellularLocation>
</comment>
<dbReference type="InterPro" id="IPR047197">
    <property type="entry name" value="THYN1-like_EVE"/>
</dbReference>
<accession>A0A9P5N2V6</accession>
<protein>
    <submittedName>
        <fullName evidence="5">PUA-like domain-containing protein</fullName>
    </submittedName>
</protein>
<dbReference type="FunFam" id="3.10.590.10:FF:000006">
    <property type="entry name" value="Chromosome 7, whole genome shotgun sequence"/>
    <property type="match status" value="1"/>
</dbReference>
<evidence type="ECO:0000256" key="3">
    <source>
        <dbReference type="SAM" id="MobiDB-lite"/>
    </source>
</evidence>
<feature type="region of interest" description="Disordered" evidence="3">
    <location>
        <begin position="188"/>
        <end position="211"/>
    </location>
</feature>
<evidence type="ECO:0000313" key="5">
    <source>
        <dbReference type="EMBL" id="KAF8484826.1"/>
    </source>
</evidence>
<dbReference type="AlphaFoldDB" id="A0A9P5N2V6"/>
<evidence type="ECO:0000313" key="6">
    <source>
        <dbReference type="Proteomes" id="UP000759537"/>
    </source>
</evidence>
<dbReference type="InterPro" id="IPR015947">
    <property type="entry name" value="PUA-like_sf"/>
</dbReference>
<dbReference type="GO" id="GO:0005634">
    <property type="term" value="C:nucleus"/>
    <property type="evidence" value="ECO:0007669"/>
    <property type="project" value="UniProtKB-SubCell"/>
</dbReference>
<dbReference type="InterPro" id="IPR052181">
    <property type="entry name" value="5hmC_binding"/>
</dbReference>
<name>A0A9P5N2V6_9AGAM</name>